<comment type="caution">
    <text evidence="2">The sequence shown here is derived from an EMBL/GenBank/DDBJ whole genome shotgun (WGS) entry which is preliminary data.</text>
</comment>
<proteinExistence type="predicted"/>
<dbReference type="PANTHER" id="PTHR43194">
    <property type="entry name" value="HYDROLASE ALPHA/BETA FOLD FAMILY"/>
    <property type="match status" value="1"/>
</dbReference>
<dbReference type="SUPFAM" id="SSF53474">
    <property type="entry name" value="alpha/beta-Hydrolases"/>
    <property type="match status" value="1"/>
</dbReference>
<dbReference type="InterPro" id="IPR029058">
    <property type="entry name" value="AB_hydrolase_fold"/>
</dbReference>
<keyword evidence="3" id="KW-1185">Reference proteome</keyword>
<accession>A0A6N7YJ77</accession>
<dbReference type="Pfam" id="PF12697">
    <property type="entry name" value="Abhydrolase_6"/>
    <property type="match status" value="1"/>
</dbReference>
<feature type="domain" description="AB hydrolase-1" evidence="1">
    <location>
        <begin position="26"/>
        <end position="256"/>
    </location>
</feature>
<dbReference type="RefSeq" id="WP_154755215.1">
    <property type="nucleotide sequence ID" value="NZ_WMBA01000003.1"/>
</dbReference>
<reference evidence="2 3" key="1">
    <citation type="submission" date="2019-11" db="EMBL/GenBank/DDBJ databases">
        <title>Draft genome of Amycolatopsis RM579.</title>
        <authorList>
            <person name="Duangmal K."/>
            <person name="Mingma R."/>
        </authorList>
    </citation>
    <scope>NUCLEOTIDE SEQUENCE [LARGE SCALE GENOMIC DNA]</scope>
    <source>
        <strain evidence="2 3">RM579</strain>
    </source>
</reference>
<organism evidence="2 3">
    <name type="scientific">Amycolatopsis pithecellobii</name>
    <dbReference type="NCBI Taxonomy" id="664692"/>
    <lineage>
        <taxon>Bacteria</taxon>
        <taxon>Bacillati</taxon>
        <taxon>Actinomycetota</taxon>
        <taxon>Actinomycetes</taxon>
        <taxon>Pseudonocardiales</taxon>
        <taxon>Pseudonocardiaceae</taxon>
        <taxon>Amycolatopsis</taxon>
    </lineage>
</organism>
<sequence length="270" mass="28601">MNGTGTVRAPDGTLIAYRRLGSGPALVVCHGSFAAAQDWLPFATEMAATHSVYLYDRRGRGSSPYVSPDFAVDAEVDDLAAILSIAGPGSALLGHSFGGGCALSCAARERFGGPVIVYEPRHSIDAPVSAGHIPEIRRLLAGGEKEAAVRAILEKVIELPPSAIAAFAHSPLWERMQQTVDAFPDELRLLDSLTWRPGDLDDIAGPTWLLVGDQSPVLPADREGALRGVLPGLRKAILPGQGHFAYLSAPAALAQAVRECLATEKDDHER</sequence>
<dbReference type="InterPro" id="IPR000073">
    <property type="entry name" value="AB_hydrolase_1"/>
</dbReference>
<protein>
    <submittedName>
        <fullName evidence="2">Alpha/beta fold hydrolase</fullName>
    </submittedName>
</protein>
<dbReference type="AlphaFoldDB" id="A0A6N7YJ77"/>
<evidence type="ECO:0000259" key="1">
    <source>
        <dbReference type="Pfam" id="PF12697"/>
    </source>
</evidence>
<dbReference type="PANTHER" id="PTHR43194:SF2">
    <property type="entry name" value="PEROXISOMAL MEMBRANE PROTEIN LPX1"/>
    <property type="match status" value="1"/>
</dbReference>
<dbReference type="GO" id="GO:0016787">
    <property type="term" value="F:hydrolase activity"/>
    <property type="evidence" value="ECO:0007669"/>
    <property type="project" value="UniProtKB-KW"/>
</dbReference>
<keyword evidence="2" id="KW-0378">Hydrolase</keyword>
<dbReference type="InterPro" id="IPR050228">
    <property type="entry name" value="Carboxylesterase_BioH"/>
</dbReference>
<dbReference type="EMBL" id="WMBA01000003">
    <property type="protein sequence ID" value="MTD52955.1"/>
    <property type="molecule type" value="Genomic_DNA"/>
</dbReference>
<name>A0A6N7YJ77_9PSEU</name>
<dbReference type="Gene3D" id="3.40.50.1820">
    <property type="entry name" value="alpha/beta hydrolase"/>
    <property type="match status" value="1"/>
</dbReference>
<evidence type="ECO:0000313" key="3">
    <source>
        <dbReference type="Proteomes" id="UP000440096"/>
    </source>
</evidence>
<dbReference type="OrthoDB" id="63519at2"/>
<gene>
    <name evidence="2" type="ORF">GKO32_03045</name>
</gene>
<evidence type="ECO:0000313" key="2">
    <source>
        <dbReference type="EMBL" id="MTD52955.1"/>
    </source>
</evidence>
<dbReference type="Proteomes" id="UP000440096">
    <property type="component" value="Unassembled WGS sequence"/>
</dbReference>